<accession>A0A5J4VAZ8</accession>
<protein>
    <submittedName>
        <fullName evidence="1">Uncharacterized protein</fullName>
    </submittedName>
</protein>
<organism evidence="1 2">
    <name type="scientific">Streblomastix strix</name>
    <dbReference type="NCBI Taxonomy" id="222440"/>
    <lineage>
        <taxon>Eukaryota</taxon>
        <taxon>Metamonada</taxon>
        <taxon>Preaxostyla</taxon>
        <taxon>Oxymonadida</taxon>
        <taxon>Streblomastigidae</taxon>
        <taxon>Streblomastix</taxon>
    </lineage>
</organism>
<reference evidence="1 2" key="1">
    <citation type="submission" date="2019-03" db="EMBL/GenBank/DDBJ databases">
        <title>Single cell metagenomics reveals metabolic interactions within the superorganism composed of flagellate Streblomastix strix and complex community of Bacteroidetes bacteria on its surface.</title>
        <authorList>
            <person name="Treitli S.C."/>
            <person name="Kolisko M."/>
            <person name="Husnik F."/>
            <person name="Keeling P."/>
            <person name="Hampl V."/>
        </authorList>
    </citation>
    <scope>NUCLEOTIDE SEQUENCE [LARGE SCALE GENOMIC DNA]</scope>
    <source>
        <strain evidence="1">ST1C</strain>
    </source>
</reference>
<comment type="caution">
    <text evidence="1">The sequence shown here is derived from an EMBL/GenBank/DDBJ whole genome shotgun (WGS) entry which is preliminary data.</text>
</comment>
<gene>
    <name evidence="1" type="ORF">EZS28_024798</name>
</gene>
<sequence length="159" mass="18210">MGQSYMMNYIPPEFILAQEKLSEAQQQLIEADIISSVNLNIVYDIGALDWGRLLINDVYGRKPFETYDTGYKYDQFGIPTAYMKKSTQLIGKKGNNMKRNYIPTSQLIQTAKGQADLHKKLTKSAKNQQKKVIIASLSYVNHYGNYGEVVMQQTQRCIR</sequence>
<evidence type="ECO:0000313" key="1">
    <source>
        <dbReference type="EMBL" id="KAA6379675.1"/>
    </source>
</evidence>
<evidence type="ECO:0000313" key="2">
    <source>
        <dbReference type="Proteomes" id="UP000324800"/>
    </source>
</evidence>
<dbReference type="EMBL" id="SNRW01008341">
    <property type="protein sequence ID" value="KAA6379675.1"/>
    <property type="molecule type" value="Genomic_DNA"/>
</dbReference>
<dbReference type="Proteomes" id="UP000324800">
    <property type="component" value="Unassembled WGS sequence"/>
</dbReference>
<proteinExistence type="predicted"/>
<name>A0A5J4VAZ8_9EUKA</name>
<dbReference type="AlphaFoldDB" id="A0A5J4VAZ8"/>